<proteinExistence type="predicted"/>
<dbReference type="AlphaFoldDB" id="A0A2M4CCJ6"/>
<reference evidence="1" key="1">
    <citation type="submission" date="2018-01" db="EMBL/GenBank/DDBJ databases">
        <title>An insight into the sialome of Amazonian anophelines.</title>
        <authorList>
            <person name="Ribeiro J.M."/>
            <person name="Scarpassa V."/>
            <person name="Calvo E."/>
        </authorList>
    </citation>
    <scope>NUCLEOTIDE SEQUENCE</scope>
    <source>
        <tissue evidence="1">Salivary glands</tissue>
    </source>
</reference>
<protein>
    <submittedName>
        <fullName evidence="1">Putative secreted protein</fullName>
    </submittedName>
</protein>
<dbReference type="EMBL" id="GGFJ01013710">
    <property type="protein sequence ID" value="MBW62851.1"/>
    <property type="molecule type" value="Transcribed_RNA"/>
</dbReference>
<sequence length="78" mass="8504">MLLAGTLITTVGVRTRPFGIWLLLLLLSPAPGARGASRLVLVAQLNLTGLFHTDTRRVTMMLSVYGHIFISALSYPPR</sequence>
<accession>A0A2M4CCJ6</accession>
<name>A0A2M4CCJ6_9DIPT</name>
<organism evidence="1">
    <name type="scientific">Anopheles marajoara</name>
    <dbReference type="NCBI Taxonomy" id="58244"/>
    <lineage>
        <taxon>Eukaryota</taxon>
        <taxon>Metazoa</taxon>
        <taxon>Ecdysozoa</taxon>
        <taxon>Arthropoda</taxon>
        <taxon>Hexapoda</taxon>
        <taxon>Insecta</taxon>
        <taxon>Pterygota</taxon>
        <taxon>Neoptera</taxon>
        <taxon>Endopterygota</taxon>
        <taxon>Diptera</taxon>
        <taxon>Nematocera</taxon>
        <taxon>Culicoidea</taxon>
        <taxon>Culicidae</taxon>
        <taxon>Anophelinae</taxon>
        <taxon>Anopheles</taxon>
    </lineage>
</organism>
<evidence type="ECO:0000313" key="1">
    <source>
        <dbReference type="EMBL" id="MBW62851.1"/>
    </source>
</evidence>